<sequence length="211" mass="23340">MAPDRYAITYPTLADRDQGLLPHLHAFAEQQKRNFRAEAGKRPATVDTAVAEGHLRLDFALRNDTDDFVSIVATGEMYTGGARGVPLLAAFNWHRGSRQVIALPDLFDNRDAGLRAIAAHVRRELTARGRRDPAMALTDRDRMLQGTAPVVENYATYFVHGSPGRSGITVIFPPYQVAPYARGFIEIPIPGTILLPHLKKNLRRTFAATVP</sequence>
<dbReference type="InterPro" id="IPR021729">
    <property type="entry name" value="DUF3298"/>
</dbReference>
<protein>
    <submittedName>
        <fullName evidence="2">DUF3298 and DUF4163 domain-containing protein</fullName>
    </submittedName>
</protein>
<dbReference type="RefSeq" id="WP_261696040.1">
    <property type="nucleotide sequence ID" value="NZ_CP104694.1"/>
</dbReference>
<dbReference type="Gene3D" id="3.90.640.20">
    <property type="entry name" value="Heat-shock cognate protein, ATPase"/>
    <property type="match status" value="1"/>
</dbReference>
<name>A0ABY6BHU1_9GAMM</name>
<reference evidence="2" key="1">
    <citation type="submission" date="2022-09" db="EMBL/GenBank/DDBJ databases">
        <title>Tahibacter sp. nov., isolated from a fresh water.</title>
        <authorList>
            <person name="Baek J.H."/>
            <person name="Lee J.K."/>
            <person name="Kim J.M."/>
            <person name="Jeon C.O."/>
        </authorList>
    </citation>
    <scope>NUCLEOTIDE SEQUENCE</scope>
    <source>
        <strain evidence="2">W38</strain>
    </source>
</reference>
<dbReference type="Proteomes" id="UP001064632">
    <property type="component" value="Chromosome"/>
</dbReference>
<dbReference type="Pfam" id="PF11738">
    <property type="entry name" value="DUF3298"/>
    <property type="match status" value="1"/>
</dbReference>
<evidence type="ECO:0000313" key="3">
    <source>
        <dbReference type="Proteomes" id="UP001064632"/>
    </source>
</evidence>
<organism evidence="2 3">
    <name type="scientific">Tahibacter amnicola</name>
    <dbReference type="NCBI Taxonomy" id="2976241"/>
    <lineage>
        <taxon>Bacteria</taxon>
        <taxon>Pseudomonadati</taxon>
        <taxon>Pseudomonadota</taxon>
        <taxon>Gammaproteobacteria</taxon>
        <taxon>Lysobacterales</taxon>
        <taxon>Rhodanobacteraceae</taxon>
        <taxon>Tahibacter</taxon>
    </lineage>
</organism>
<dbReference type="EMBL" id="CP104694">
    <property type="protein sequence ID" value="UXI69082.1"/>
    <property type="molecule type" value="Genomic_DNA"/>
</dbReference>
<evidence type="ECO:0000259" key="1">
    <source>
        <dbReference type="Pfam" id="PF11738"/>
    </source>
</evidence>
<gene>
    <name evidence="2" type="ORF">N4264_05370</name>
</gene>
<feature type="domain" description="DUF3298" evidence="1">
    <location>
        <begin position="105"/>
        <end position="190"/>
    </location>
</feature>
<dbReference type="InterPro" id="IPR037126">
    <property type="entry name" value="PdaC/RsiV-like_sf"/>
</dbReference>
<keyword evidence="3" id="KW-1185">Reference proteome</keyword>
<proteinExistence type="predicted"/>
<evidence type="ECO:0000313" key="2">
    <source>
        <dbReference type="EMBL" id="UXI69082.1"/>
    </source>
</evidence>
<accession>A0ABY6BHU1</accession>